<evidence type="ECO:0000313" key="2">
    <source>
        <dbReference type="EMBL" id="KAK0392277.1"/>
    </source>
</evidence>
<keyword evidence="3" id="KW-1185">Reference proteome</keyword>
<dbReference type="PANTHER" id="PTHR43861:SF1">
    <property type="entry name" value="TRANS-ACONITATE 2-METHYLTRANSFERASE"/>
    <property type="match status" value="1"/>
</dbReference>
<dbReference type="InterPro" id="IPR013216">
    <property type="entry name" value="Methyltransf_11"/>
</dbReference>
<comment type="caution">
    <text evidence="2">The sequence shown here is derived from an EMBL/GenBank/DDBJ whole genome shotgun (WGS) entry which is preliminary data.</text>
</comment>
<dbReference type="CDD" id="cd02440">
    <property type="entry name" value="AdoMet_MTases"/>
    <property type="match status" value="1"/>
</dbReference>
<name>A0AA39GUD8_SARSR</name>
<gene>
    <name evidence="2" type="ORF">NLU13_1773</name>
</gene>
<sequence length="277" mass="30784">MAGNPSHPHGIDPVESWNQNAEYWDQGIGASGNKYWSKLQEPCLQKFLGEHLQRENCQALEFATGNGLCARWMAEHGARVLATDGAPTMLEKAKGRGSAGGRIEFQKVDVTSDEELDVLVQSGNTFDIILMNMAIMDVATLDPLARALPKLLKKDGVFAATILHPVFMTSIYSRTAESKFDPVTLDYNLQLGKNISEYMFVGPYKTVALIGQEGPQLFFHRPIHELCSTFFRAGLVMDGFEEPCFKKEDGDPTRMLSTTNFTQLPAIMGFRMRLIGN</sequence>
<dbReference type="EMBL" id="JAPDFR010000001">
    <property type="protein sequence ID" value="KAK0392277.1"/>
    <property type="molecule type" value="Genomic_DNA"/>
</dbReference>
<feature type="domain" description="Methyltransferase type 11" evidence="1">
    <location>
        <begin position="60"/>
        <end position="159"/>
    </location>
</feature>
<evidence type="ECO:0000313" key="3">
    <source>
        <dbReference type="Proteomes" id="UP001175261"/>
    </source>
</evidence>
<proteinExistence type="predicted"/>
<evidence type="ECO:0000259" key="1">
    <source>
        <dbReference type="Pfam" id="PF08241"/>
    </source>
</evidence>
<dbReference type="Gene3D" id="3.40.50.150">
    <property type="entry name" value="Vaccinia Virus protein VP39"/>
    <property type="match status" value="1"/>
</dbReference>
<dbReference type="PANTHER" id="PTHR43861">
    <property type="entry name" value="TRANS-ACONITATE 2-METHYLTRANSFERASE-RELATED"/>
    <property type="match status" value="1"/>
</dbReference>
<dbReference type="Pfam" id="PF08241">
    <property type="entry name" value="Methyltransf_11"/>
    <property type="match status" value="1"/>
</dbReference>
<dbReference type="Proteomes" id="UP001175261">
    <property type="component" value="Unassembled WGS sequence"/>
</dbReference>
<dbReference type="GO" id="GO:0008757">
    <property type="term" value="F:S-adenosylmethionine-dependent methyltransferase activity"/>
    <property type="evidence" value="ECO:0007669"/>
    <property type="project" value="InterPro"/>
</dbReference>
<reference evidence="2" key="1">
    <citation type="submission" date="2022-10" db="EMBL/GenBank/DDBJ databases">
        <title>Determination and structural analysis of whole genome sequence of Sarocladium strictum F4-1.</title>
        <authorList>
            <person name="Hu L."/>
            <person name="Jiang Y."/>
        </authorList>
    </citation>
    <scope>NUCLEOTIDE SEQUENCE</scope>
    <source>
        <strain evidence="2">F4-1</strain>
    </source>
</reference>
<dbReference type="AlphaFoldDB" id="A0AA39GUD8"/>
<organism evidence="2 3">
    <name type="scientific">Sarocladium strictum</name>
    <name type="common">Black bundle disease fungus</name>
    <name type="synonym">Acremonium strictum</name>
    <dbReference type="NCBI Taxonomy" id="5046"/>
    <lineage>
        <taxon>Eukaryota</taxon>
        <taxon>Fungi</taxon>
        <taxon>Dikarya</taxon>
        <taxon>Ascomycota</taxon>
        <taxon>Pezizomycotina</taxon>
        <taxon>Sordariomycetes</taxon>
        <taxon>Hypocreomycetidae</taxon>
        <taxon>Hypocreales</taxon>
        <taxon>Sarocladiaceae</taxon>
        <taxon>Sarocladium</taxon>
    </lineage>
</organism>
<protein>
    <recommendedName>
        <fullName evidence="1">Methyltransferase type 11 domain-containing protein</fullName>
    </recommendedName>
</protein>
<dbReference type="SUPFAM" id="SSF53335">
    <property type="entry name" value="S-adenosyl-L-methionine-dependent methyltransferases"/>
    <property type="match status" value="1"/>
</dbReference>
<accession>A0AA39GUD8</accession>
<dbReference type="InterPro" id="IPR029063">
    <property type="entry name" value="SAM-dependent_MTases_sf"/>
</dbReference>